<dbReference type="AlphaFoldDB" id="B7ZY18"/>
<dbReference type="EMBL" id="BT054210">
    <property type="protein sequence ID" value="ACL52817.1"/>
    <property type="molecule type" value="mRNA"/>
</dbReference>
<organism evidence="1">
    <name type="scientific">Zea mays</name>
    <name type="common">Maize</name>
    <dbReference type="NCBI Taxonomy" id="4577"/>
    <lineage>
        <taxon>Eukaryota</taxon>
        <taxon>Viridiplantae</taxon>
        <taxon>Streptophyta</taxon>
        <taxon>Embryophyta</taxon>
        <taxon>Tracheophyta</taxon>
        <taxon>Spermatophyta</taxon>
        <taxon>Magnoliopsida</taxon>
        <taxon>Liliopsida</taxon>
        <taxon>Poales</taxon>
        <taxon>Poaceae</taxon>
        <taxon>PACMAD clade</taxon>
        <taxon>Panicoideae</taxon>
        <taxon>Andropogonodae</taxon>
        <taxon>Andropogoneae</taxon>
        <taxon>Tripsacinae</taxon>
        <taxon>Zea</taxon>
    </lineage>
</organism>
<reference evidence="1" key="1">
    <citation type="journal article" date="2009" name="PLoS Genet.">
        <title>Sequencing, mapping, and analysis of 27,455 maize full-length cDNAs.</title>
        <authorList>
            <person name="Soderlund C."/>
            <person name="Descour A."/>
            <person name="Kudrna D."/>
            <person name="Bomhoff M."/>
            <person name="Boyd L."/>
            <person name="Currie J."/>
            <person name="Angelova A."/>
            <person name="Collura K."/>
            <person name="Wissotski M."/>
            <person name="Ashley E."/>
            <person name="Morrow D."/>
            <person name="Fernandes J."/>
            <person name="Walbot V."/>
            <person name="Yu Y."/>
        </authorList>
    </citation>
    <scope>NUCLEOTIDE SEQUENCE</scope>
    <source>
        <strain evidence="1">B73</strain>
    </source>
</reference>
<accession>B7ZY18</accession>
<evidence type="ECO:0000313" key="1">
    <source>
        <dbReference type="EMBL" id="ACL52817.1"/>
    </source>
</evidence>
<proteinExistence type="evidence at transcript level"/>
<name>B7ZY18_MAIZE</name>
<sequence length="53" mass="6175">MLKMISRKKSCDIHAFSRTRFLGPDDQIMDSLFFLLFFSSLEDLGPDNLFRSS</sequence>
<protein>
    <submittedName>
        <fullName evidence="1">Uncharacterized protein</fullName>
    </submittedName>
</protein>